<dbReference type="AlphaFoldDB" id="A0AAF3ECG0"/>
<sequence>MGFWIQFIMYANGFCAYATNSLLIYVILKHSRPELGSYRYLMLSFTICNIIFPTLHMLVMPHLHVIGHAFIFFPEGILAQWPIVAHWADVGWGFMFGVILAVVMLHFIYRYLAVVRPRALIFFSSQRHALLPASVVLFNGLVWGASFHCSTFHIDKHKDYFRESMMKDYGVSVDGLPMLGLLFVTNNSLGQEVYYWPEVFSGVCCMTLFFGTFLTISCCTVGIYYHLEKAELSAKTKKLQKELFKALICQASIPCMLEYGPCGFTHLLAFSGINLLGPLTHYCIIFVSLYPAIDPLCVMYFIKDYRRFIARKLGIKMEQQASSLWERSQNMSQKNSSWTRKGSTISDLPPIRGKVFPAQ</sequence>
<protein>
    <recommendedName>
        <fullName evidence="4">Seven TM Receptor</fullName>
    </recommendedName>
</protein>
<keyword evidence="2" id="KW-1185">Reference proteome</keyword>
<keyword evidence="1" id="KW-1133">Transmembrane helix</keyword>
<keyword evidence="1" id="KW-0812">Transmembrane</keyword>
<feature type="transmembrane region" description="Helical" evidence="1">
    <location>
        <begin position="90"/>
        <end position="109"/>
    </location>
</feature>
<feature type="transmembrane region" description="Helical" evidence="1">
    <location>
        <begin position="40"/>
        <end position="59"/>
    </location>
</feature>
<dbReference type="WBParaSite" id="MBELARI_LOCUS11639">
    <property type="protein sequence ID" value="MBELARI_LOCUS11639"/>
    <property type="gene ID" value="MBELARI_LOCUS11639"/>
</dbReference>
<dbReference type="Gene3D" id="1.20.1070.10">
    <property type="entry name" value="Rhodopsin 7-helix transmembrane proteins"/>
    <property type="match status" value="1"/>
</dbReference>
<feature type="transmembrane region" description="Helical" evidence="1">
    <location>
        <begin position="6"/>
        <end position="28"/>
    </location>
</feature>
<feature type="transmembrane region" description="Helical" evidence="1">
    <location>
        <begin position="279"/>
        <end position="302"/>
    </location>
</feature>
<proteinExistence type="predicted"/>
<accession>A0AAF3ECG0</accession>
<reference evidence="3" key="1">
    <citation type="submission" date="2024-02" db="UniProtKB">
        <authorList>
            <consortium name="WormBaseParasite"/>
        </authorList>
    </citation>
    <scope>IDENTIFICATION</scope>
</reference>
<keyword evidence="1" id="KW-0472">Membrane</keyword>
<organism evidence="2 3">
    <name type="scientific">Mesorhabditis belari</name>
    <dbReference type="NCBI Taxonomy" id="2138241"/>
    <lineage>
        <taxon>Eukaryota</taxon>
        <taxon>Metazoa</taxon>
        <taxon>Ecdysozoa</taxon>
        <taxon>Nematoda</taxon>
        <taxon>Chromadorea</taxon>
        <taxon>Rhabditida</taxon>
        <taxon>Rhabditina</taxon>
        <taxon>Rhabditomorpha</taxon>
        <taxon>Rhabditoidea</taxon>
        <taxon>Rhabditidae</taxon>
        <taxon>Mesorhabditinae</taxon>
        <taxon>Mesorhabditis</taxon>
    </lineage>
</organism>
<feature type="transmembrane region" description="Helical" evidence="1">
    <location>
        <begin position="169"/>
        <end position="187"/>
    </location>
</feature>
<feature type="transmembrane region" description="Helical" evidence="1">
    <location>
        <begin position="129"/>
        <end position="149"/>
    </location>
</feature>
<dbReference type="SUPFAM" id="SSF81321">
    <property type="entry name" value="Family A G protein-coupled receptor-like"/>
    <property type="match status" value="1"/>
</dbReference>
<feature type="transmembrane region" description="Helical" evidence="1">
    <location>
        <begin position="65"/>
        <end position="83"/>
    </location>
</feature>
<dbReference type="PANTHER" id="PTHR22943:SF248">
    <property type="entry name" value="SEVEN TM RECEPTOR"/>
    <property type="match status" value="1"/>
</dbReference>
<name>A0AAF3ECG0_9BILA</name>
<feature type="transmembrane region" description="Helical" evidence="1">
    <location>
        <begin position="199"/>
        <end position="225"/>
    </location>
</feature>
<dbReference type="InterPro" id="IPR019428">
    <property type="entry name" value="7TM_GPCR_serpentine_rcpt_Str"/>
</dbReference>
<evidence type="ECO:0000313" key="3">
    <source>
        <dbReference type="WBParaSite" id="MBELARI_LOCUS11639"/>
    </source>
</evidence>
<dbReference type="Proteomes" id="UP000887575">
    <property type="component" value="Unassembled WGS sequence"/>
</dbReference>
<evidence type="ECO:0000256" key="1">
    <source>
        <dbReference type="SAM" id="Phobius"/>
    </source>
</evidence>
<evidence type="ECO:0000313" key="2">
    <source>
        <dbReference type="Proteomes" id="UP000887575"/>
    </source>
</evidence>
<evidence type="ECO:0008006" key="4">
    <source>
        <dbReference type="Google" id="ProtNLM"/>
    </source>
</evidence>
<dbReference type="Pfam" id="PF10326">
    <property type="entry name" value="7TM_GPCR_Str"/>
    <property type="match status" value="1"/>
</dbReference>
<dbReference type="PANTHER" id="PTHR22943">
    <property type="entry name" value="7-TRANSMEMBRANE DOMAIN RECEPTOR C.ELEGANS"/>
    <property type="match status" value="1"/>
</dbReference>
<feature type="transmembrane region" description="Helical" evidence="1">
    <location>
        <begin position="246"/>
        <end position="273"/>
    </location>
</feature>